<dbReference type="STRING" id="585057.ECIAI39_0984"/>
<dbReference type="PANTHER" id="PTHR46401:SF2">
    <property type="entry name" value="GLYCOSYLTRANSFERASE WBBK-RELATED"/>
    <property type="match status" value="1"/>
</dbReference>
<feature type="domain" description="Glycosyl transferase family 1" evidence="2">
    <location>
        <begin position="191"/>
        <end position="328"/>
    </location>
</feature>
<keyword evidence="3" id="KW-0328">Glycosyltransferase</keyword>
<accession>A0A0H3MNM6</accession>
<dbReference type="EMBL" id="CU928164">
    <property type="protein sequence ID" value="CAR17121.1"/>
    <property type="molecule type" value="Genomic_DNA"/>
</dbReference>
<dbReference type="HOGENOM" id="CLU_009583_27_5_6"/>
<sequence length="370" mass="42405">MTKIVFNLLSFSELKYYGVGVYFRDLIAKNINEIFDGIDCEIIVVHQANIPVKELFNFPENNNITYNPVKGINGKFSRVIYEQIFMPIKFRNYNIIYSPNNINPILLGAKCKSIITIHDLLPFRKANRFGLLQRLYLKFFTYMCAHKSEKIATVSNNSKNDIINTLNVKSDKVIVTYNILGDFKKSSIHQYDCEPFFFSVGALHEDKQYDLMIKAFLKFKKLVNDNCKLLIAGGDHGAKKILQDLIDELKLNDHVQLLGYITDEDKWDYYENCCALILLGKYEGFGIPVLEAMSVNKPSIVANTGALPEIIGKAGFVINADIDSICDAMLKSYSYKVDPKLFEDELSRFSTNKQINTLQHMFKEICKDVR</sequence>
<dbReference type="Pfam" id="PF00534">
    <property type="entry name" value="Glycos_transf_1"/>
    <property type="match status" value="1"/>
</dbReference>
<dbReference type="PANTHER" id="PTHR46401">
    <property type="entry name" value="GLYCOSYLTRANSFERASE WBBK-RELATED"/>
    <property type="match status" value="1"/>
</dbReference>
<evidence type="ECO:0000313" key="3">
    <source>
        <dbReference type="EMBL" id="CAR17121.1"/>
    </source>
</evidence>
<gene>
    <name evidence="3" type="primary">wbbC</name>
    <name evidence="3" type="ordered locus">ECIAI39_0984</name>
</gene>
<reference evidence="4" key="1">
    <citation type="journal article" date="2009" name="PLoS Genet.">
        <title>Organised genome dynamics in the Escherichia coli species results in highly diverse adaptive paths.</title>
        <authorList>
            <person name="Touchon M."/>
            <person name="Hoede C."/>
            <person name="Tenaillon O."/>
            <person name="Barbe V."/>
            <person name="Baeriswyl S."/>
            <person name="Bidet P."/>
            <person name="Bingen E."/>
            <person name="Bonacorsi S."/>
            <person name="Bouchier C."/>
            <person name="Bouvet O."/>
            <person name="Calteau A."/>
            <person name="Chiapello H."/>
            <person name="Clermont O."/>
            <person name="Cruveiller S."/>
            <person name="Danchin A."/>
            <person name="Diard M."/>
            <person name="Dossat C."/>
            <person name="Karoui M.E."/>
            <person name="Frapy E."/>
            <person name="Garry L."/>
            <person name="Ghigo J.M."/>
            <person name="Gilles A.M."/>
            <person name="Johnson J."/>
            <person name="Le Bouguenec C."/>
            <person name="Lescat M."/>
            <person name="Mangenot S."/>
            <person name="Martinez-Jehanne V."/>
            <person name="Matic I."/>
            <person name="Nassif X."/>
            <person name="Oztas S."/>
            <person name="Petit M.A."/>
            <person name="Pichon C."/>
            <person name="Rouy Z."/>
            <person name="Ruf C.S."/>
            <person name="Schneider D."/>
            <person name="Tourret J."/>
            <person name="Vacherie B."/>
            <person name="Vallenet D."/>
            <person name="Medigue C."/>
            <person name="Rocha E.P.C."/>
            <person name="Denamur E."/>
        </authorList>
    </citation>
    <scope>NUCLEOTIDE SEQUENCE [LARGE SCALE GENOMIC DNA]</scope>
    <source>
        <strain evidence="4">IAI39 / ExPEC</strain>
    </source>
</reference>
<evidence type="ECO:0000259" key="2">
    <source>
        <dbReference type="Pfam" id="PF00534"/>
    </source>
</evidence>
<dbReference type="InterPro" id="IPR001296">
    <property type="entry name" value="Glyco_trans_1"/>
</dbReference>
<dbReference type="SMR" id="A0A0H3MNM6"/>
<dbReference type="Proteomes" id="UP000000749">
    <property type="component" value="Chromosome"/>
</dbReference>
<dbReference type="RefSeq" id="WP_000161786.1">
    <property type="nucleotide sequence ID" value="NC_011750.1"/>
</dbReference>
<dbReference type="Gene3D" id="3.40.50.2000">
    <property type="entry name" value="Glycogen Phosphorylase B"/>
    <property type="match status" value="2"/>
</dbReference>
<evidence type="ECO:0000313" key="4">
    <source>
        <dbReference type="Proteomes" id="UP000000749"/>
    </source>
</evidence>
<dbReference type="SUPFAM" id="SSF53756">
    <property type="entry name" value="UDP-Glycosyltransferase/glycogen phosphorylase"/>
    <property type="match status" value="1"/>
</dbReference>
<name>A0A0H3MNM6_ECO7I</name>
<evidence type="ECO:0000256" key="1">
    <source>
        <dbReference type="ARBA" id="ARBA00022679"/>
    </source>
</evidence>
<dbReference type="CDD" id="cd03809">
    <property type="entry name" value="GT4_MtfB-like"/>
    <property type="match status" value="1"/>
</dbReference>
<dbReference type="KEGG" id="ect:ECIAI39_0984"/>
<dbReference type="AlphaFoldDB" id="A0A0H3MNM6"/>
<protein>
    <submittedName>
        <fullName evidence="3">Glycosyltransferase WbbC</fullName>
        <ecNumber evidence="3">2.4.-.-</ecNumber>
    </submittedName>
</protein>
<proteinExistence type="predicted"/>
<organism evidence="3 4">
    <name type="scientific">Escherichia coli O7:K1 (strain IAI39 / ExPEC)</name>
    <dbReference type="NCBI Taxonomy" id="585057"/>
    <lineage>
        <taxon>Bacteria</taxon>
        <taxon>Pseudomonadati</taxon>
        <taxon>Pseudomonadota</taxon>
        <taxon>Gammaproteobacteria</taxon>
        <taxon>Enterobacterales</taxon>
        <taxon>Enterobacteriaceae</taxon>
        <taxon>Escherichia</taxon>
    </lineage>
</organism>
<dbReference type="GO" id="GO:0016757">
    <property type="term" value="F:glycosyltransferase activity"/>
    <property type="evidence" value="ECO:0007669"/>
    <property type="project" value="UniProtKB-KW"/>
</dbReference>
<dbReference type="GO" id="GO:0009103">
    <property type="term" value="P:lipopolysaccharide biosynthetic process"/>
    <property type="evidence" value="ECO:0007669"/>
    <property type="project" value="TreeGrafter"/>
</dbReference>
<keyword evidence="1 3" id="KW-0808">Transferase</keyword>
<dbReference type="PATRIC" id="fig|585057.6.peg.1034"/>
<dbReference type="EC" id="2.4.-.-" evidence="3"/>